<proteinExistence type="predicted"/>
<comment type="caution">
    <text evidence="16">The sequence shown here is derived from an EMBL/GenBank/DDBJ whole genome shotgun (WGS) entry which is preliminary data.</text>
</comment>
<protein>
    <recommendedName>
        <fullName evidence="3">histidine kinase</fullName>
        <ecNumber evidence="3">2.7.13.3</ecNumber>
    </recommendedName>
</protein>
<dbReference type="InterPro" id="IPR003661">
    <property type="entry name" value="HisK_dim/P_dom"/>
</dbReference>
<feature type="transmembrane region" description="Helical" evidence="14">
    <location>
        <begin position="145"/>
        <end position="163"/>
    </location>
</feature>
<dbReference type="Pfam" id="PF02518">
    <property type="entry name" value="HATPase_c"/>
    <property type="match status" value="1"/>
</dbReference>
<dbReference type="Pfam" id="PF13493">
    <property type="entry name" value="DUF4118"/>
    <property type="match status" value="1"/>
</dbReference>
<evidence type="ECO:0000256" key="4">
    <source>
        <dbReference type="ARBA" id="ARBA00022553"/>
    </source>
</evidence>
<evidence type="ECO:0000256" key="9">
    <source>
        <dbReference type="ARBA" id="ARBA00022840"/>
    </source>
</evidence>
<dbReference type="CDD" id="cd00075">
    <property type="entry name" value="HATPase"/>
    <property type="match status" value="1"/>
</dbReference>
<evidence type="ECO:0000256" key="8">
    <source>
        <dbReference type="ARBA" id="ARBA00022777"/>
    </source>
</evidence>
<keyword evidence="11" id="KW-0902">Two-component regulatory system</keyword>
<dbReference type="InterPro" id="IPR036097">
    <property type="entry name" value="HisK_dim/P_sf"/>
</dbReference>
<evidence type="ECO:0000256" key="2">
    <source>
        <dbReference type="ARBA" id="ARBA00004141"/>
    </source>
</evidence>
<feature type="transmembrane region" description="Helical" evidence="14">
    <location>
        <begin position="194"/>
        <end position="213"/>
    </location>
</feature>
<evidence type="ECO:0000259" key="15">
    <source>
        <dbReference type="PROSITE" id="PS50109"/>
    </source>
</evidence>
<keyword evidence="9" id="KW-0067">ATP-binding</keyword>
<dbReference type="InterPro" id="IPR005467">
    <property type="entry name" value="His_kinase_dom"/>
</dbReference>
<dbReference type="GO" id="GO:0000155">
    <property type="term" value="F:phosphorelay sensor kinase activity"/>
    <property type="evidence" value="ECO:0007669"/>
    <property type="project" value="InterPro"/>
</dbReference>
<dbReference type="SMART" id="SM00388">
    <property type="entry name" value="HisKA"/>
    <property type="match status" value="1"/>
</dbReference>
<dbReference type="SUPFAM" id="SSF52402">
    <property type="entry name" value="Adenine nucleotide alpha hydrolases-like"/>
    <property type="match status" value="1"/>
</dbReference>
<dbReference type="InterPro" id="IPR003594">
    <property type="entry name" value="HATPase_dom"/>
</dbReference>
<reference evidence="16 17" key="1">
    <citation type="submission" date="2018-08" db="EMBL/GenBank/DDBJ databases">
        <title>A genome reference for cultivated species of the human gut microbiota.</title>
        <authorList>
            <person name="Zou Y."/>
            <person name="Xue W."/>
            <person name="Luo G."/>
        </authorList>
    </citation>
    <scope>NUCLEOTIDE SEQUENCE [LARGE SCALE GENOMIC DNA]</scope>
    <source>
        <strain evidence="16 17">AF15-20</strain>
    </source>
</reference>
<accession>A0A395W759</accession>
<dbReference type="Gene3D" id="3.30.450.40">
    <property type="match status" value="1"/>
</dbReference>
<evidence type="ECO:0000256" key="7">
    <source>
        <dbReference type="ARBA" id="ARBA00022741"/>
    </source>
</evidence>
<evidence type="ECO:0000256" key="13">
    <source>
        <dbReference type="SAM" id="Coils"/>
    </source>
</evidence>
<feature type="domain" description="Histidine kinase" evidence="15">
    <location>
        <begin position="405"/>
        <end position="620"/>
    </location>
</feature>
<evidence type="ECO:0000256" key="5">
    <source>
        <dbReference type="ARBA" id="ARBA00022679"/>
    </source>
</evidence>
<dbReference type="InterPro" id="IPR038318">
    <property type="entry name" value="KdpD_sf"/>
</dbReference>
<feature type="coiled-coil region" evidence="13">
    <location>
        <begin position="370"/>
        <end position="397"/>
    </location>
</feature>
<dbReference type="GeneID" id="66580517"/>
<dbReference type="Gene3D" id="1.20.120.620">
    <property type="entry name" value="Backbone structure of the membrane domain of e. Coli histidine kinase receptor kdpd"/>
    <property type="match status" value="1"/>
</dbReference>
<gene>
    <name evidence="16" type="ORF">DWW32_09895</name>
</gene>
<dbReference type="Gene3D" id="3.30.565.10">
    <property type="entry name" value="Histidine kinase-like ATPase, C-terminal domain"/>
    <property type="match status" value="1"/>
</dbReference>
<dbReference type="EC" id="2.7.13.3" evidence="3"/>
<evidence type="ECO:0000256" key="3">
    <source>
        <dbReference type="ARBA" id="ARBA00012438"/>
    </source>
</evidence>
<keyword evidence="6 14" id="KW-0812">Transmembrane</keyword>
<dbReference type="AlphaFoldDB" id="A0A395W759"/>
<dbReference type="InterPro" id="IPR004358">
    <property type="entry name" value="Sig_transdc_His_kin-like_C"/>
</dbReference>
<evidence type="ECO:0000256" key="10">
    <source>
        <dbReference type="ARBA" id="ARBA00022989"/>
    </source>
</evidence>
<keyword evidence="12 14" id="KW-0472">Membrane</keyword>
<dbReference type="InterPro" id="IPR029016">
    <property type="entry name" value="GAF-like_dom_sf"/>
</dbReference>
<comment type="catalytic activity">
    <reaction evidence="1">
        <text>ATP + protein L-histidine = ADP + protein N-phospho-L-histidine.</text>
        <dbReference type="EC" id="2.7.13.3"/>
    </reaction>
</comment>
<dbReference type="Gene3D" id="3.40.50.620">
    <property type="entry name" value="HUPs"/>
    <property type="match status" value="1"/>
</dbReference>
<dbReference type="RefSeq" id="WP_118325647.1">
    <property type="nucleotide sequence ID" value="NZ_DAWEIE010000009.1"/>
</dbReference>
<evidence type="ECO:0000256" key="12">
    <source>
        <dbReference type="ARBA" id="ARBA00023136"/>
    </source>
</evidence>
<keyword evidence="8" id="KW-0418">Kinase</keyword>
<keyword evidence="4" id="KW-0597">Phosphoprotein</keyword>
<dbReference type="InterPro" id="IPR052023">
    <property type="entry name" value="Histidine_kinase_KdpD"/>
</dbReference>
<dbReference type="SUPFAM" id="SSF55781">
    <property type="entry name" value="GAF domain-like"/>
    <property type="match status" value="1"/>
</dbReference>
<keyword evidence="5" id="KW-0808">Transferase</keyword>
<dbReference type="PANTHER" id="PTHR45569">
    <property type="entry name" value="SENSOR PROTEIN KDPD"/>
    <property type="match status" value="1"/>
</dbReference>
<keyword evidence="10 14" id="KW-1133">Transmembrane helix</keyword>
<evidence type="ECO:0000313" key="17">
    <source>
        <dbReference type="Proteomes" id="UP000265489"/>
    </source>
</evidence>
<dbReference type="InterPro" id="IPR025201">
    <property type="entry name" value="KdpD_TM"/>
</dbReference>
<evidence type="ECO:0000256" key="11">
    <source>
        <dbReference type="ARBA" id="ARBA00023012"/>
    </source>
</evidence>
<comment type="subcellular location">
    <subcellularLocation>
        <location evidence="2">Membrane</location>
        <topology evidence="2">Multi-pass membrane protein</topology>
    </subcellularLocation>
</comment>
<dbReference type="PROSITE" id="PS50109">
    <property type="entry name" value="HIS_KIN"/>
    <property type="match status" value="1"/>
</dbReference>
<dbReference type="InterPro" id="IPR014729">
    <property type="entry name" value="Rossmann-like_a/b/a_fold"/>
</dbReference>
<name>A0A395W759_9FIRM</name>
<feature type="transmembrane region" description="Helical" evidence="14">
    <location>
        <begin position="219"/>
        <end position="239"/>
    </location>
</feature>
<dbReference type="GO" id="GO:0005524">
    <property type="term" value="F:ATP binding"/>
    <property type="evidence" value="ECO:0007669"/>
    <property type="project" value="UniProtKB-KW"/>
</dbReference>
<dbReference type="SUPFAM" id="SSF55874">
    <property type="entry name" value="ATPase domain of HSP90 chaperone/DNA topoisomerase II/histidine kinase"/>
    <property type="match status" value="1"/>
</dbReference>
<dbReference type="GO" id="GO:0005886">
    <property type="term" value="C:plasma membrane"/>
    <property type="evidence" value="ECO:0007669"/>
    <property type="project" value="TreeGrafter"/>
</dbReference>
<dbReference type="Pfam" id="PF00512">
    <property type="entry name" value="HisKA"/>
    <property type="match status" value="1"/>
</dbReference>
<dbReference type="InterPro" id="IPR036890">
    <property type="entry name" value="HATPase_C_sf"/>
</dbReference>
<evidence type="ECO:0000313" key="16">
    <source>
        <dbReference type="EMBL" id="RGU89934.1"/>
    </source>
</evidence>
<keyword evidence="13" id="KW-0175">Coiled coil</keyword>
<sequence>MGLCYTCRMASVLLCLSTSKYNSRVIEKGAQIAKNNHATLSAVYVQTPKDESMSAASKSCLRENIKFAESKGAKVTILYGHNKIRQIVEYVDVSQVDCVVIEKSLASQALFRLRDIDVYSVNYPHDYRRLFYFDFSSFRFSFKDLLKMILILILCTLVGKGFMHFQFLITTPIMIYILGIVFVSIWTSGYIYSLLASLFSVLCFNFFFTYPYFSLLSDPSYITTYIVMFVVAMSSSSLMTRLKKQSFENAKQVYRTQVLLEMSQMLQKANDMNAIYASMLKQLHKLLDTDLVLYPHNDEPILLGQCPIETNIVAWVYENKHEAGKTTSYHSDSMCLYLPINGTHEVLGVVGIVLKDKMDSFEKNLWLAILDECGMALEKERIRLENLKIEQQAKQEALRADLLRMISHDLRTPLTSISGNAGLLLENENAFSLEKKKELYQDIYNDAMWLYDLVENLLFITRIENGTMQLNQQPEMIEDIFREAIHHLGRNKRNHNISMHLEDDLLMANMDARLIIQVLVNLMNNAIKYTPENSKIVLSAKRIENKILIEVQDDGNGVLHPDQLFEMFYTENNHSGDTRRGMGLGLSLCKSIVLAHGGKIWVENVNPHGACFKFLLDAVEVNLYE</sequence>
<dbReference type="CDD" id="cd00082">
    <property type="entry name" value="HisKA"/>
    <property type="match status" value="1"/>
</dbReference>
<dbReference type="Gene3D" id="1.10.287.130">
    <property type="match status" value="1"/>
</dbReference>
<dbReference type="SUPFAM" id="SSF47384">
    <property type="entry name" value="Homodimeric domain of signal transducing histidine kinase"/>
    <property type="match status" value="1"/>
</dbReference>
<dbReference type="PRINTS" id="PR00344">
    <property type="entry name" value="BCTRLSENSOR"/>
</dbReference>
<evidence type="ECO:0000256" key="14">
    <source>
        <dbReference type="SAM" id="Phobius"/>
    </source>
</evidence>
<dbReference type="Proteomes" id="UP000265489">
    <property type="component" value="Unassembled WGS sequence"/>
</dbReference>
<keyword evidence="7" id="KW-0547">Nucleotide-binding</keyword>
<evidence type="ECO:0000256" key="6">
    <source>
        <dbReference type="ARBA" id="ARBA00022692"/>
    </source>
</evidence>
<evidence type="ECO:0000256" key="1">
    <source>
        <dbReference type="ARBA" id="ARBA00000085"/>
    </source>
</evidence>
<organism evidence="16 17">
    <name type="scientific">Holdemanella biformis</name>
    <dbReference type="NCBI Taxonomy" id="1735"/>
    <lineage>
        <taxon>Bacteria</taxon>
        <taxon>Bacillati</taxon>
        <taxon>Bacillota</taxon>
        <taxon>Erysipelotrichia</taxon>
        <taxon>Erysipelotrichales</taxon>
        <taxon>Erysipelotrichaceae</taxon>
        <taxon>Holdemanella</taxon>
    </lineage>
</organism>
<dbReference type="SMART" id="SM00387">
    <property type="entry name" value="HATPase_c"/>
    <property type="match status" value="1"/>
</dbReference>
<dbReference type="PANTHER" id="PTHR45569:SF1">
    <property type="entry name" value="SENSOR PROTEIN KDPD"/>
    <property type="match status" value="1"/>
</dbReference>
<dbReference type="EMBL" id="QRYQ01000021">
    <property type="protein sequence ID" value="RGU89934.1"/>
    <property type="molecule type" value="Genomic_DNA"/>
</dbReference>